<dbReference type="RefSeq" id="WP_136259372.1">
    <property type="nucleotide sequence ID" value="NZ_MWIO01000045.1"/>
</dbReference>
<dbReference type="AlphaFoldDB" id="A0A4S3KCH9"/>
<gene>
    <name evidence="1" type="ORF">B1991_14385</name>
</gene>
<evidence type="ECO:0000313" key="1">
    <source>
        <dbReference type="EMBL" id="THD06127.1"/>
    </source>
</evidence>
<name>A0A4S3KCH9_9GAMM</name>
<sequence length="78" mass="9035">MKNKRVFLESMKHSDSYIRVCIDEDTGGLDLKLSDCDRRIWWYFGKPGDKRAIGKMKVVKSIIDEAYEHLTKKPGKSA</sequence>
<organism evidence="1 2">
    <name type="scientific">Rhodanobacter lindaniclasticus</name>
    <dbReference type="NCBI Taxonomy" id="75310"/>
    <lineage>
        <taxon>Bacteria</taxon>
        <taxon>Pseudomonadati</taxon>
        <taxon>Pseudomonadota</taxon>
        <taxon>Gammaproteobacteria</taxon>
        <taxon>Lysobacterales</taxon>
        <taxon>Rhodanobacteraceae</taxon>
        <taxon>Rhodanobacter</taxon>
    </lineage>
</organism>
<proteinExistence type="predicted"/>
<reference evidence="1 2" key="1">
    <citation type="submission" date="2017-02" db="EMBL/GenBank/DDBJ databases">
        <title>Whole genome sequencing of Rhodanobacter lindaniclasticus DSM 17932.</title>
        <authorList>
            <person name="Kumar S."/>
            <person name="Patil P."/>
            <person name="Patil P.B."/>
        </authorList>
    </citation>
    <scope>NUCLEOTIDE SEQUENCE [LARGE SCALE GENOMIC DNA]</scope>
    <source>
        <strain evidence="1 2">DSM 17932</strain>
    </source>
</reference>
<accession>A0A4S3KCH9</accession>
<dbReference type="Proteomes" id="UP000306317">
    <property type="component" value="Unassembled WGS sequence"/>
</dbReference>
<evidence type="ECO:0000313" key="2">
    <source>
        <dbReference type="Proteomes" id="UP000306317"/>
    </source>
</evidence>
<comment type="caution">
    <text evidence="1">The sequence shown here is derived from an EMBL/GenBank/DDBJ whole genome shotgun (WGS) entry which is preliminary data.</text>
</comment>
<protein>
    <submittedName>
        <fullName evidence="1">Uncharacterized protein</fullName>
    </submittedName>
</protein>
<keyword evidence="2" id="KW-1185">Reference proteome</keyword>
<dbReference type="EMBL" id="MWIO01000045">
    <property type="protein sequence ID" value="THD06127.1"/>
    <property type="molecule type" value="Genomic_DNA"/>
</dbReference>